<evidence type="ECO:0000313" key="8">
    <source>
        <dbReference type="EMBL" id="SDY07876.1"/>
    </source>
</evidence>
<dbReference type="GO" id="GO:0003700">
    <property type="term" value="F:DNA-binding transcription factor activity"/>
    <property type="evidence" value="ECO:0007669"/>
    <property type="project" value="InterPro"/>
</dbReference>
<dbReference type="Proteomes" id="UP000199529">
    <property type="component" value="Unassembled WGS sequence"/>
</dbReference>
<dbReference type="InterPro" id="IPR037171">
    <property type="entry name" value="NagB/RpiA_transferase-like"/>
</dbReference>
<evidence type="ECO:0000256" key="4">
    <source>
        <dbReference type="ARBA" id="ARBA00023125"/>
    </source>
</evidence>
<dbReference type="PANTHER" id="PTHR30363">
    <property type="entry name" value="HTH-TYPE TRANSCRIPTIONAL REGULATOR SRLR-RELATED"/>
    <property type="match status" value="1"/>
</dbReference>
<evidence type="ECO:0000256" key="2">
    <source>
        <dbReference type="ARBA" id="ARBA00022491"/>
    </source>
</evidence>
<evidence type="ECO:0000256" key="6">
    <source>
        <dbReference type="ARBA" id="ARBA00024937"/>
    </source>
</evidence>
<protein>
    <recommendedName>
        <fullName evidence="1">Lactose phosphotransferase system repressor</fullName>
    </recommendedName>
</protein>
<dbReference type="STRING" id="418495.SAMN05216215_1019124"/>
<dbReference type="InterPro" id="IPR018356">
    <property type="entry name" value="Tscrpt_reg_HTH_DeoR_CS"/>
</dbReference>
<dbReference type="InterPro" id="IPR014036">
    <property type="entry name" value="DeoR-like_C"/>
</dbReference>
<sequence>MLAAERHALIAEMVRSAHIVSTDTLVRQLAVSGETIRRDLVALEERGVLTRVHGGAASTEPQISQEPPVEQRQRLGAENKNRIGRAAASLVRDGQIIMIDVGTTATAVARALPPGLSATVLTNSLVVASELADRPGLDVLVSGGRVRAGDLALSNATAAGFFAETYPDLAFLGSGGLHPEAGLTDYHLEEIAVRRTVLANAHRSYALVSSEKFDRIAGHHVCPLDQLTGVVVDTEPAGSLRDALADAAVEVIIA</sequence>
<evidence type="ECO:0000256" key="1">
    <source>
        <dbReference type="ARBA" id="ARBA00021390"/>
    </source>
</evidence>
<dbReference type="PROSITE" id="PS00894">
    <property type="entry name" value="HTH_DEOR_1"/>
    <property type="match status" value="1"/>
</dbReference>
<evidence type="ECO:0000259" key="7">
    <source>
        <dbReference type="PROSITE" id="PS51000"/>
    </source>
</evidence>
<keyword evidence="2" id="KW-0678">Repressor</keyword>
<dbReference type="Pfam" id="PF08220">
    <property type="entry name" value="HTH_DeoR"/>
    <property type="match status" value="1"/>
</dbReference>
<dbReference type="SMART" id="SM00420">
    <property type="entry name" value="HTH_DEOR"/>
    <property type="match status" value="1"/>
</dbReference>
<dbReference type="RefSeq" id="WP_093267822.1">
    <property type="nucleotide sequence ID" value="NZ_FNOK01000019.1"/>
</dbReference>
<dbReference type="EMBL" id="FNOK01000019">
    <property type="protein sequence ID" value="SDY07876.1"/>
    <property type="molecule type" value="Genomic_DNA"/>
</dbReference>
<dbReference type="InterPro" id="IPR036390">
    <property type="entry name" value="WH_DNA-bd_sf"/>
</dbReference>
<dbReference type="SUPFAM" id="SSF100950">
    <property type="entry name" value="NagB/RpiA/CoA transferase-like"/>
    <property type="match status" value="1"/>
</dbReference>
<dbReference type="PRINTS" id="PR00037">
    <property type="entry name" value="HTHLACR"/>
</dbReference>
<dbReference type="InterPro" id="IPR001034">
    <property type="entry name" value="DeoR_HTH"/>
</dbReference>
<name>A0A1H3GX34_9PSEU</name>
<keyword evidence="5" id="KW-0804">Transcription</keyword>
<dbReference type="SMART" id="SM01134">
    <property type="entry name" value="DeoRC"/>
    <property type="match status" value="1"/>
</dbReference>
<keyword evidence="4" id="KW-0238">DNA-binding</keyword>
<gene>
    <name evidence="8" type="ORF">SAMN05216215_1019124</name>
</gene>
<dbReference type="SUPFAM" id="SSF46785">
    <property type="entry name" value="Winged helix' DNA-binding domain"/>
    <property type="match status" value="1"/>
</dbReference>
<evidence type="ECO:0000256" key="5">
    <source>
        <dbReference type="ARBA" id="ARBA00023163"/>
    </source>
</evidence>
<evidence type="ECO:0000256" key="3">
    <source>
        <dbReference type="ARBA" id="ARBA00023015"/>
    </source>
</evidence>
<keyword evidence="3" id="KW-0805">Transcription regulation</keyword>
<dbReference type="PANTHER" id="PTHR30363:SF4">
    <property type="entry name" value="GLYCEROL-3-PHOSPHATE REGULON REPRESSOR"/>
    <property type="match status" value="1"/>
</dbReference>
<dbReference type="GO" id="GO:0003677">
    <property type="term" value="F:DNA binding"/>
    <property type="evidence" value="ECO:0007669"/>
    <property type="project" value="UniProtKB-KW"/>
</dbReference>
<comment type="function">
    <text evidence="6">Repressor of the lactose catabolism operon. Galactose-6-phosphate is the inducer.</text>
</comment>
<dbReference type="OrthoDB" id="7688673at2"/>
<feature type="domain" description="HTH deoR-type" evidence="7">
    <location>
        <begin position="3"/>
        <end position="58"/>
    </location>
</feature>
<proteinExistence type="predicted"/>
<reference evidence="9" key="1">
    <citation type="submission" date="2016-10" db="EMBL/GenBank/DDBJ databases">
        <authorList>
            <person name="Varghese N."/>
            <person name="Submissions S."/>
        </authorList>
    </citation>
    <scope>NUCLEOTIDE SEQUENCE [LARGE SCALE GENOMIC DNA]</scope>
    <source>
        <strain evidence="9">CGMCC 4.3530</strain>
    </source>
</reference>
<evidence type="ECO:0000313" key="9">
    <source>
        <dbReference type="Proteomes" id="UP000199529"/>
    </source>
</evidence>
<organism evidence="8 9">
    <name type="scientific">Saccharopolyspora shandongensis</name>
    <dbReference type="NCBI Taxonomy" id="418495"/>
    <lineage>
        <taxon>Bacteria</taxon>
        <taxon>Bacillati</taxon>
        <taxon>Actinomycetota</taxon>
        <taxon>Actinomycetes</taxon>
        <taxon>Pseudonocardiales</taxon>
        <taxon>Pseudonocardiaceae</taxon>
        <taxon>Saccharopolyspora</taxon>
    </lineage>
</organism>
<accession>A0A1H3GX34</accession>
<dbReference type="AlphaFoldDB" id="A0A1H3GX34"/>
<dbReference type="Gene3D" id="3.40.50.1360">
    <property type="match status" value="1"/>
</dbReference>
<keyword evidence="9" id="KW-1185">Reference proteome</keyword>
<dbReference type="PROSITE" id="PS51000">
    <property type="entry name" value="HTH_DEOR_2"/>
    <property type="match status" value="1"/>
</dbReference>
<dbReference type="InterPro" id="IPR050313">
    <property type="entry name" value="Carb_Metab_HTH_regulators"/>
</dbReference>
<dbReference type="Pfam" id="PF00455">
    <property type="entry name" value="DeoRC"/>
    <property type="match status" value="1"/>
</dbReference>